<dbReference type="SUPFAM" id="SSF51735">
    <property type="entry name" value="NAD(P)-binding Rossmann-fold domains"/>
    <property type="match status" value="1"/>
</dbReference>
<dbReference type="PANTHER" id="PTHR43377">
    <property type="entry name" value="BILIVERDIN REDUCTASE A"/>
    <property type="match status" value="1"/>
</dbReference>
<name>A0A8J6UPE0_9GAMM</name>
<reference evidence="3" key="1">
    <citation type="submission" date="2020-09" db="EMBL/GenBank/DDBJ databases">
        <title>A novel bacterium of genus Neiella, isolated from South China Sea.</title>
        <authorList>
            <person name="Huang H."/>
            <person name="Mo K."/>
            <person name="Hu Y."/>
        </authorList>
    </citation>
    <scope>NUCLEOTIDE SEQUENCE</scope>
    <source>
        <strain evidence="3">HB171785</strain>
    </source>
</reference>
<feature type="domain" description="Gfo/Idh/MocA-like oxidoreductase N-terminal" evidence="2">
    <location>
        <begin position="6"/>
        <end position="95"/>
    </location>
</feature>
<accession>A0A8J6UPE0</accession>
<dbReference type="AlphaFoldDB" id="A0A8J6UPE0"/>
<dbReference type="Proteomes" id="UP000638014">
    <property type="component" value="Unassembled WGS sequence"/>
</dbReference>
<keyword evidence="4" id="KW-1185">Reference proteome</keyword>
<keyword evidence="1" id="KW-0732">Signal</keyword>
<dbReference type="Gene3D" id="3.40.50.720">
    <property type="entry name" value="NAD(P)-binding Rossmann-like Domain"/>
    <property type="match status" value="1"/>
</dbReference>
<gene>
    <name evidence="3" type="ORF">IC617_01520</name>
</gene>
<sequence>MSRIRNAAIIGSHWGLVHLPPLQSLGIKVTALVSHDLQQAQAVAAEHQIPLVTDQATAIGQPDLVIVATPAVTHAEIIRAFPHSHIFCEKPVVGPYGNPAELPHWADRVLINYAFSQLDSSRCIMAQQLTPRHIKLHSRVNLSGFDFDARQWFFEVTSHPLSWLLHWLGEPTLDRRHLDNHHIQLQLQCGTTDIDIDFAVAGEAGIYHRFEINCEQGLVELAGCYQPGSPWRFEPVLHNQQALNQGEFISSDCWLRANQRSLELAIRHFNGELTMTEVERLGAFSVAKALAIEGLFES</sequence>
<dbReference type="Pfam" id="PF01408">
    <property type="entry name" value="GFO_IDH_MocA"/>
    <property type="match status" value="1"/>
</dbReference>
<dbReference type="InterPro" id="IPR000683">
    <property type="entry name" value="Gfo/Idh/MocA-like_OxRdtase_N"/>
</dbReference>
<comment type="caution">
    <text evidence="3">The sequence shown here is derived from an EMBL/GenBank/DDBJ whole genome shotgun (WGS) entry which is preliminary data.</text>
</comment>
<evidence type="ECO:0000313" key="3">
    <source>
        <dbReference type="EMBL" id="MBD1388097.1"/>
    </source>
</evidence>
<dbReference type="InterPro" id="IPR036291">
    <property type="entry name" value="NAD(P)-bd_dom_sf"/>
</dbReference>
<dbReference type="PANTHER" id="PTHR43377:SF1">
    <property type="entry name" value="BILIVERDIN REDUCTASE A"/>
    <property type="match status" value="1"/>
</dbReference>
<evidence type="ECO:0000256" key="1">
    <source>
        <dbReference type="ARBA" id="ARBA00022729"/>
    </source>
</evidence>
<evidence type="ECO:0000259" key="2">
    <source>
        <dbReference type="Pfam" id="PF01408"/>
    </source>
</evidence>
<protein>
    <submittedName>
        <fullName evidence="3">Gfo/Idh/MocA family oxidoreductase</fullName>
    </submittedName>
</protein>
<organism evidence="3 4">
    <name type="scientific">Neiella litorisoli</name>
    <dbReference type="NCBI Taxonomy" id="2771431"/>
    <lineage>
        <taxon>Bacteria</taxon>
        <taxon>Pseudomonadati</taxon>
        <taxon>Pseudomonadota</taxon>
        <taxon>Gammaproteobacteria</taxon>
        <taxon>Alteromonadales</taxon>
        <taxon>Echinimonadaceae</taxon>
        <taxon>Neiella</taxon>
    </lineage>
</organism>
<dbReference type="GO" id="GO:0000166">
    <property type="term" value="F:nucleotide binding"/>
    <property type="evidence" value="ECO:0007669"/>
    <property type="project" value="InterPro"/>
</dbReference>
<dbReference type="RefSeq" id="WP_191143212.1">
    <property type="nucleotide sequence ID" value="NZ_JACXAF010000001.1"/>
</dbReference>
<dbReference type="EMBL" id="JACXAF010000001">
    <property type="protein sequence ID" value="MBD1388097.1"/>
    <property type="molecule type" value="Genomic_DNA"/>
</dbReference>
<dbReference type="InterPro" id="IPR051450">
    <property type="entry name" value="Gfo/Idh/MocA_Oxidoreductases"/>
</dbReference>
<proteinExistence type="predicted"/>
<evidence type="ECO:0000313" key="4">
    <source>
        <dbReference type="Proteomes" id="UP000638014"/>
    </source>
</evidence>